<keyword evidence="1" id="KW-0472">Membrane</keyword>
<protein>
    <submittedName>
        <fullName evidence="2">Uncharacterized protein</fullName>
    </submittedName>
</protein>
<feature type="transmembrane region" description="Helical" evidence="1">
    <location>
        <begin position="36"/>
        <end position="57"/>
    </location>
</feature>
<organism evidence="2 3">
    <name type="scientific">Candidatus Coatesbacteria bacterium RBG_13_66_14</name>
    <dbReference type="NCBI Taxonomy" id="1817816"/>
    <lineage>
        <taxon>Bacteria</taxon>
        <taxon>Candidatus Coatesiibacteriota</taxon>
    </lineage>
</organism>
<evidence type="ECO:0000313" key="3">
    <source>
        <dbReference type="Proteomes" id="UP000177187"/>
    </source>
</evidence>
<reference evidence="2 3" key="1">
    <citation type="journal article" date="2016" name="Nat. Commun.">
        <title>Thousands of microbial genomes shed light on interconnected biogeochemical processes in an aquifer system.</title>
        <authorList>
            <person name="Anantharaman K."/>
            <person name="Brown C.T."/>
            <person name="Hug L.A."/>
            <person name="Sharon I."/>
            <person name="Castelle C.J."/>
            <person name="Probst A.J."/>
            <person name="Thomas B.C."/>
            <person name="Singh A."/>
            <person name="Wilkins M.J."/>
            <person name="Karaoz U."/>
            <person name="Brodie E.L."/>
            <person name="Williams K.H."/>
            <person name="Hubbard S.S."/>
            <person name="Banfield J.F."/>
        </authorList>
    </citation>
    <scope>NUCLEOTIDE SEQUENCE [LARGE SCALE GENOMIC DNA]</scope>
</reference>
<dbReference type="STRING" id="1817816.A2Y64_02995"/>
<evidence type="ECO:0000313" key="2">
    <source>
        <dbReference type="EMBL" id="OGD78810.1"/>
    </source>
</evidence>
<accession>A0A1F5FGU1</accession>
<dbReference type="Proteomes" id="UP000177187">
    <property type="component" value="Unassembled WGS sequence"/>
</dbReference>
<feature type="transmembrane region" description="Helical" evidence="1">
    <location>
        <begin position="12"/>
        <end position="30"/>
    </location>
</feature>
<proteinExistence type="predicted"/>
<dbReference type="AlphaFoldDB" id="A0A1F5FGU1"/>
<gene>
    <name evidence="2" type="ORF">A2Y64_02995</name>
</gene>
<keyword evidence="1" id="KW-1133">Transmembrane helix</keyword>
<dbReference type="EMBL" id="MFAF01000024">
    <property type="protein sequence ID" value="OGD78810.1"/>
    <property type="molecule type" value="Genomic_DNA"/>
</dbReference>
<sequence>MASVTLKDSGCLGVFVLGVIWVGLFFTAIFTEAGWLITATSLSIPAIILGCFVGGLLGDRR</sequence>
<name>A0A1F5FGU1_9BACT</name>
<keyword evidence="1" id="KW-0812">Transmembrane</keyword>
<comment type="caution">
    <text evidence="2">The sequence shown here is derived from an EMBL/GenBank/DDBJ whole genome shotgun (WGS) entry which is preliminary data.</text>
</comment>
<evidence type="ECO:0000256" key="1">
    <source>
        <dbReference type="SAM" id="Phobius"/>
    </source>
</evidence>